<dbReference type="SUPFAM" id="SSF55797">
    <property type="entry name" value="PR-1-like"/>
    <property type="match status" value="1"/>
</dbReference>
<dbReference type="Pfam" id="PF00188">
    <property type="entry name" value="CAP"/>
    <property type="match status" value="1"/>
</dbReference>
<dbReference type="InterPro" id="IPR014044">
    <property type="entry name" value="CAP_dom"/>
</dbReference>
<dbReference type="EMBL" id="CP002666">
    <property type="protein sequence ID" value="AEE44946.1"/>
    <property type="molecule type" value="Genomic_DNA"/>
</dbReference>
<evidence type="ECO:0000313" key="3">
    <source>
        <dbReference type="EMBL" id="AEE44946.1"/>
    </source>
</evidence>
<dbReference type="KEGG" id="cfi:Celf_0806"/>
<organism evidence="3 4">
    <name type="scientific">Cellulomonas fimi (strain ATCC 484 / DSM 20113 / JCM 1341 / CCUG 24087 / LMG 16345 / NBRC 15513 / NCIMB 8980 / NCTC 7547 / NRS-133)</name>
    <dbReference type="NCBI Taxonomy" id="590998"/>
    <lineage>
        <taxon>Bacteria</taxon>
        <taxon>Bacillati</taxon>
        <taxon>Actinomycetota</taxon>
        <taxon>Actinomycetes</taxon>
        <taxon>Micrococcales</taxon>
        <taxon>Cellulomonadaceae</taxon>
        <taxon>Cellulomonas</taxon>
    </lineage>
</organism>
<dbReference type="CDD" id="cd05379">
    <property type="entry name" value="CAP_bacterial"/>
    <property type="match status" value="1"/>
</dbReference>
<feature type="compositionally biased region" description="Basic residues" evidence="1">
    <location>
        <begin position="11"/>
        <end position="26"/>
    </location>
</feature>
<proteinExistence type="predicted"/>
<sequence length="264" mass="26810">MTPLPPPPRRRDLRRRELRRRPRRGRRLAVETLVVASGLAAAAFAAPTLLAGPGAAEDAEQVRLAAELDLREADTASRSGDRTAASPTGTPTPTPTPTPTADAAPPATPAEPAPAPDAPDDTDGAAAPQPATTVPVPAPAPAATAPQSIDAEIVTLGNVARRAAGLPDLATSACAQEQALARASLLVAENRFEHDPLGPILTACGGRTVGENLALGYPTAQATVDAWLASPGHRANLLSPDFTSIGVACVDGPRGALCAQVFLG</sequence>
<dbReference type="RefSeq" id="WP_013769975.1">
    <property type="nucleotide sequence ID" value="NC_015514.1"/>
</dbReference>
<evidence type="ECO:0000259" key="2">
    <source>
        <dbReference type="Pfam" id="PF00188"/>
    </source>
</evidence>
<dbReference type="InterPro" id="IPR035940">
    <property type="entry name" value="CAP_sf"/>
</dbReference>
<accession>F4H024</accession>
<name>F4H024_CELFA</name>
<reference evidence="3 4" key="1">
    <citation type="submission" date="2011-04" db="EMBL/GenBank/DDBJ databases">
        <title>Complete sequence of Cellulomonas fimi ATCC 484.</title>
        <authorList>
            <consortium name="US DOE Joint Genome Institute"/>
            <person name="Lucas S."/>
            <person name="Han J."/>
            <person name="Lapidus A."/>
            <person name="Cheng J.-F."/>
            <person name="Goodwin L."/>
            <person name="Pitluck S."/>
            <person name="Peters L."/>
            <person name="Chertkov O."/>
            <person name="Detter J.C."/>
            <person name="Han C."/>
            <person name="Tapia R."/>
            <person name="Land M."/>
            <person name="Hauser L."/>
            <person name="Kyrpides N."/>
            <person name="Ivanova N."/>
            <person name="Ovchinnikova G."/>
            <person name="Pagani I."/>
            <person name="Mead D."/>
            <person name="Brumm P."/>
            <person name="Woyke T."/>
        </authorList>
    </citation>
    <scope>NUCLEOTIDE SEQUENCE [LARGE SCALE GENOMIC DNA]</scope>
    <source>
        <strain evidence="4">ATCC 484 / DSM 20113 / JCM 1341 / NBRC 15513 / NCIMB 8980 / NCTC 7547</strain>
    </source>
</reference>
<feature type="compositionally biased region" description="Pro residues" evidence="1">
    <location>
        <begin position="106"/>
        <end position="117"/>
    </location>
</feature>
<evidence type="ECO:0000256" key="1">
    <source>
        <dbReference type="SAM" id="MobiDB-lite"/>
    </source>
</evidence>
<feature type="compositionally biased region" description="Low complexity" evidence="1">
    <location>
        <begin position="124"/>
        <end position="144"/>
    </location>
</feature>
<dbReference type="Proteomes" id="UP000008460">
    <property type="component" value="Chromosome"/>
</dbReference>
<dbReference type="PANTHER" id="PTHR31157">
    <property type="entry name" value="SCP DOMAIN-CONTAINING PROTEIN"/>
    <property type="match status" value="1"/>
</dbReference>
<evidence type="ECO:0000313" key="4">
    <source>
        <dbReference type="Proteomes" id="UP000008460"/>
    </source>
</evidence>
<dbReference type="STRING" id="590998.Celf_0806"/>
<feature type="region of interest" description="Disordered" evidence="1">
    <location>
        <begin position="1"/>
        <end position="26"/>
    </location>
</feature>
<dbReference type="PANTHER" id="PTHR31157:SF1">
    <property type="entry name" value="SCP DOMAIN-CONTAINING PROTEIN"/>
    <property type="match status" value="1"/>
</dbReference>
<dbReference type="eggNOG" id="COG2340">
    <property type="taxonomic scope" value="Bacteria"/>
</dbReference>
<gene>
    <name evidence="3" type="ordered locus">Celf_0806</name>
</gene>
<dbReference type="Gene3D" id="3.40.33.10">
    <property type="entry name" value="CAP"/>
    <property type="match status" value="1"/>
</dbReference>
<protein>
    <submittedName>
        <fullName evidence="3">SCP-like extracellular</fullName>
    </submittedName>
</protein>
<keyword evidence="4" id="KW-1185">Reference proteome</keyword>
<dbReference type="AlphaFoldDB" id="F4H024"/>
<feature type="region of interest" description="Disordered" evidence="1">
    <location>
        <begin position="71"/>
        <end position="144"/>
    </location>
</feature>
<dbReference type="HOGENOM" id="CLU_1052496_0_0_11"/>
<feature type="compositionally biased region" description="Basic and acidic residues" evidence="1">
    <location>
        <begin position="71"/>
        <end position="81"/>
    </location>
</feature>
<feature type="domain" description="SCP" evidence="2">
    <location>
        <begin position="157"/>
        <end position="256"/>
    </location>
</feature>